<keyword evidence="8" id="KW-1185">Reference proteome</keyword>
<evidence type="ECO:0000256" key="4">
    <source>
        <dbReference type="ARBA" id="ARBA00022833"/>
    </source>
</evidence>
<evidence type="ECO:0000256" key="2">
    <source>
        <dbReference type="ARBA" id="ARBA00022723"/>
    </source>
</evidence>
<feature type="domain" description="HAT C-terminal dimerisation" evidence="6">
    <location>
        <begin position="640"/>
        <end position="718"/>
    </location>
</feature>
<proteinExistence type="predicted"/>
<accession>A0A4V1ADM7</accession>
<keyword evidence="4" id="KW-0862">Zinc</keyword>
<reference evidence="8" key="1">
    <citation type="submission" date="2019-03" db="EMBL/GenBank/DDBJ databases">
        <title>Snf2 controls pulcherriminic acid biosynthesis and connects pigmentation and antifungal activity of the yeast Metschnikowia pulcherrima.</title>
        <authorList>
            <person name="Gore-Lloyd D."/>
            <person name="Sumann I."/>
            <person name="Brachmann A.O."/>
            <person name="Schneeberger K."/>
            <person name="Ortiz-Merino R.A."/>
            <person name="Moreno-Beltran M."/>
            <person name="Schlaefli M."/>
            <person name="Kirner P."/>
            <person name="Santos Kron A."/>
            <person name="Wolfe K.H."/>
            <person name="Piel J."/>
            <person name="Ahrens C.H."/>
            <person name="Henk D."/>
            <person name="Freimoser F.M."/>
        </authorList>
    </citation>
    <scope>NUCLEOTIDE SEQUENCE [LARGE SCALE GENOMIC DNA]</scope>
    <source>
        <strain evidence="8">APC 1.2</strain>
    </source>
</reference>
<organism evidence="7 8">
    <name type="scientific">Metschnikowia aff. pulcherrima</name>
    <dbReference type="NCBI Taxonomy" id="2163413"/>
    <lineage>
        <taxon>Eukaryota</taxon>
        <taxon>Fungi</taxon>
        <taxon>Dikarya</taxon>
        <taxon>Ascomycota</taxon>
        <taxon>Saccharomycotina</taxon>
        <taxon>Pichiomycetes</taxon>
        <taxon>Metschnikowiaceae</taxon>
        <taxon>Metschnikowia</taxon>
    </lineage>
</organism>
<keyword evidence="2" id="KW-0479">Metal-binding</keyword>
<gene>
    <name evidence="7" type="primary">MPUL0A08900</name>
    <name evidence="7" type="ORF">METSCH_A08900</name>
</gene>
<dbReference type="SUPFAM" id="SSF53098">
    <property type="entry name" value="Ribonuclease H-like"/>
    <property type="match status" value="1"/>
</dbReference>
<evidence type="ECO:0000313" key="8">
    <source>
        <dbReference type="Proteomes" id="UP000292447"/>
    </source>
</evidence>
<keyword evidence="5" id="KW-0539">Nucleus</keyword>
<dbReference type="Proteomes" id="UP000292447">
    <property type="component" value="Chromosome I"/>
</dbReference>
<dbReference type="STRING" id="2163413.A0A4V1ADM7"/>
<dbReference type="Pfam" id="PF05699">
    <property type="entry name" value="Dimer_Tnp_hAT"/>
    <property type="match status" value="1"/>
</dbReference>
<keyword evidence="3" id="KW-0863">Zinc-finger</keyword>
<protein>
    <recommendedName>
        <fullName evidence="6">HAT C-terminal dimerisation domain-containing protein</fullName>
    </recommendedName>
</protein>
<dbReference type="InterPro" id="IPR012337">
    <property type="entry name" value="RNaseH-like_sf"/>
</dbReference>
<dbReference type="InterPro" id="IPR008906">
    <property type="entry name" value="HATC_C_dom"/>
</dbReference>
<dbReference type="PANTHER" id="PTHR46481:SF10">
    <property type="entry name" value="ZINC FINGER BED DOMAIN-CONTAINING PROTEIN 39"/>
    <property type="match status" value="1"/>
</dbReference>
<evidence type="ECO:0000256" key="3">
    <source>
        <dbReference type="ARBA" id="ARBA00022771"/>
    </source>
</evidence>
<name>A0A4V1ADM7_9ASCO</name>
<comment type="subcellular location">
    <subcellularLocation>
        <location evidence="1">Nucleus</location>
    </subcellularLocation>
</comment>
<evidence type="ECO:0000313" key="7">
    <source>
        <dbReference type="EMBL" id="QBM86253.1"/>
    </source>
</evidence>
<evidence type="ECO:0000256" key="5">
    <source>
        <dbReference type="ARBA" id="ARBA00023242"/>
    </source>
</evidence>
<evidence type="ECO:0000259" key="6">
    <source>
        <dbReference type="Pfam" id="PF05699"/>
    </source>
</evidence>
<dbReference type="InterPro" id="IPR052035">
    <property type="entry name" value="ZnF_BED_domain_contain"/>
</dbReference>
<dbReference type="GO" id="GO:0008270">
    <property type="term" value="F:zinc ion binding"/>
    <property type="evidence" value="ECO:0007669"/>
    <property type="project" value="UniProtKB-KW"/>
</dbReference>
<dbReference type="GO" id="GO:0005634">
    <property type="term" value="C:nucleus"/>
    <property type="evidence" value="ECO:0007669"/>
    <property type="project" value="UniProtKB-SubCell"/>
</dbReference>
<dbReference type="PANTHER" id="PTHR46481">
    <property type="entry name" value="ZINC FINGER BED DOMAIN-CONTAINING PROTEIN 4"/>
    <property type="match status" value="1"/>
</dbReference>
<dbReference type="GO" id="GO:0046983">
    <property type="term" value="F:protein dimerization activity"/>
    <property type="evidence" value="ECO:0007669"/>
    <property type="project" value="InterPro"/>
</dbReference>
<evidence type="ECO:0000256" key="1">
    <source>
        <dbReference type="ARBA" id="ARBA00004123"/>
    </source>
</evidence>
<sequence>MQEKAARHKNLGGFKRNSIQPDGLVLPPRHLAHPVIRLGFFTWTTLPMFRKDERCIGLLCVTCKKRYIETFPVNFAALKTHLEEAHGIDVDLAMQETEMLSFTSKTGMTIGSSLALVDRFNGNSVARPLGSWLMSEHGCISYFQRPPGEYCISLDVEEYTRLLLKMLLSNNLPFSVVESDSFKQFVLFLRNEVPVISRVTLRQKLDEVFKVELHFFRQKFAENTGLFALTMVEWNTGNNNNFLGITLHFYNNLFQLESYTIGFESLNRKLAHTREEVNIYQYLMDVLKDLGIDKRIFSITRNNASRMNDAMKLFSDRLSDQGITFDGDIPCVANVLNLSIDVFFKNTFFKNSSSDTFEQSIQDVLEEHPQFEQLARRMKFLPHKIRSILVQIRFNPQMRNTFKSLVKEKTVQQSTNGDADQLLRDSDTRWLSTYHMIDRFLFFREEITKVLRMTRDENNTYFKDHEIIEEDWVYLESVREILETFRLSTVSLQASSYPTINETIPVIYGLMKSLNSAHFTKACKENPFISKGVAEARKTILQYYPICGESISENKMLYLAIVLDPRYKLAIFDYIRGLKNKIDAIKDSFYEMYDVYERKMAKDSVEVSDSLVPVVSDPLNPPDDEFSFIGRYDKKDQGHEIDRYLREPREPGDQDIIAFYKSRRRMFPVISSMARDVFAACATTAPSKSLFSQIGDIVTQKRNRLLSGTIKIIAFLKSKGIINSEDCSDDVLGCEEGAISASTPITEEDEDVTVFDESFLLIDDDYDDDDADMADIWDHLIN</sequence>
<dbReference type="AlphaFoldDB" id="A0A4V1ADM7"/>
<dbReference type="EMBL" id="CP034456">
    <property type="protein sequence ID" value="QBM86253.1"/>
    <property type="molecule type" value="Genomic_DNA"/>
</dbReference>